<dbReference type="Pfam" id="PF01476">
    <property type="entry name" value="LysM"/>
    <property type="match status" value="1"/>
</dbReference>
<keyword evidence="3" id="KW-1185">Reference proteome</keyword>
<accession>A0A9J6QT74</accession>
<dbReference type="Proteomes" id="UP001065549">
    <property type="component" value="Unassembled WGS sequence"/>
</dbReference>
<gene>
    <name evidence="2" type="ORF">OBO34_06060</name>
</gene>
<evidence type="ECO:0000313" key="3">
    <source>
        <dbReference type="Proteomes" id="UP001065549"/>
    </source>
</evidence>
<proteinExistence type="predicted"/>
<dbReference type="EMBL" id="JAOSHN010000002">
    <property type="protein sequence ID" value="MCU7377915.1"/>
    <property type="molecule type" value="Genomic_DNA"/>
</dbReference>
<dbReference type="AlphaFoldDB" id="A0A9J6QT74"/>
<dbReference type="InterPro" id="IPR018392">
    <property type="entry name" value="LysM"/>
</dbReference>
<dbReference type="Gene3D" id="3.10.350.10">
    <property type="entry name" value="LysM domain"/>
    <property type="match status" value="1"/>
</dbReference>
<name>A0A9J6QT74_9FIRM</name>
<dbReference type="SUPFAM" id="SSF54106">
    <property type="entry name" value="LysM domain"/>
    <property type="match status" value="1"/>
</dbReference>
<organism evidence="2 3">
    <name type="scientific">Hominibacterium faecale</name>
    <dbReference type="NCBI Taxonomy" id="2839743"/>
    <lineage>
        <taxon>Bacteria</taxon>
        <taxon>Bacillati</taxon>
        <taxon>Bacillota</taxon>
        <taxon>Clostridia</taxon>
        <taxon>Peptostreptococcales</taxon>
        <taxon>Anaerovoracaceae</taxon>
        <taxon>Hominibacterium</taxon>
    </lineage>
</organism>
<sequence length="106" mass="12230">MQMKRQTRKKYRIKSRVRFTVFIVLMLLVTATAVTTFLGFNNADGMTKPQYIQVQVESGDTLWSIAEQYMPADMDRRESVHIISKTNETSASKLYPGQTLKIPVKR</sequence>
<comment type="caution">
    <text evidence="2">The sequence shown here is derived from an EMBL/GenBank/DDBJ whole genome shotgun (WGS) entry which is preliminary data.</text>
</comment>
<dbReference type="RefSeq" id="WP_227755164.1">
    <property type="nucleotide sequence ID" value="NZ_JAJAGH010000006.1"/>
</dbReference>
<dbReference type="CDD" id="cd00118">
    <property type="entry name" value="LysM"/>
    <property type="match status" value="1"/>
</dbReference>
<evidence type="ECO:0000259" key="1">
    <source>
        <dbReference type="PROSITE" id="PS51782"/>
    </source>
</evidence>
<dbReference type="SMART" id="SM00257">
    <property type="entry name" value="LysM"/>
    <property type="match status" value="1"/>
</dbReference>
<reference evidence="2" key="1">
    <citation type="submission" date="2022-09" db="EMBL/GenBank/DDBJ databases">
        <title>Culturomic study of gut microbiota in children with autism spectrum disorder.</title>
        <authorList>
            <person name="Efimov B.A."/>
            <person name="Chaplin A.V."/>
            <person name="Sokolova S.R."/>
            <person name="Pikina A.P."/>
            <person name="Korzhanova M."/>
            <person name="Belova V."/>
            <person name="Korostin D."/>
        </authorList>
    </citation>
    <scope>NUCLEOTIDE SEQUENCE</scope>
    <source>
        <strain evidence="2">ASD5510</strain>
    </source>
</reference>
<dbReference type="PROSITE" id="PS51782">
    <property type="entry name" value="LYSM"/>
    <property type="match status" value="1"/>
</dbReference>
<feature type="domain" description="LysM" evidence="1">
    <location>
        <begin position="52"/>
        <end position="102"/>
    </location>
</feature>
<dbReference type="InterPro" id="IPR036779">
    <property type="entry name" value="LysM_dom_sf"/>
</dbReference>
<protein>
    <submittedName>
        <fullName evidence="2">LysM peptidoglycan-binding domain-containing protein</fullName>
    </submittedName>
</protein>
<evidence type="ECO:0000313" key="2">
    <source>
        <dbReference type="EMBL" id="MCU7377915.1"/>
    </source>
</evidence>